<dbReference type="CDD" id="cd07989">
    <property type="entry name" value="LPLAT_AGPAT-like"/>
    <property type="match status" value="1"/>
</dbReference>
<dbReference type="EMBL" id="LPWD01000033">
    <property type="protein sequence ID" value="ODS03910.1"/>
    <property type="molecule type" value="Genomic_DNA"/>
</dbReference>
<keyword evidence="4" id="KW-0472">Membrane</keyword>
<feature type="transmembrane region" description="Helical" evidence="4">
    <location>
        <begin position="12"/>
        <end position="31"/>
    </location>
</feature>
<dbReference type="PANTHER" id="PTHR10434">
    <property type="entry name" value="1-ACYL-SN-GLYCEROL-3-PHOSPHATE ACYLTRANSFERASE"/>
    <property type="match status" value="1"/>
</dbReference>
<dbReference type="Pfam" id="PF01553">
    <property type="entry name" value="Acyltransferase"/>
    <property type="match status" value="1"/>
</dbReference>
<organism evidence="6 7">
    <name type="scientific">Methyloceanibacter marginalis</name>
    <dbReference type="NCBI Taxonomy" id="1774971"/>
    <lineage>
        <taxon>Bacteria</taxon>
        <taxon>Pseudomonadati</taxon>
        <taxon>Pseudomonadota</taxon>
        <taxon>Alphaproteobacteria</taxon>
        <taxon>Hyphomicrobiales</taxon>
        <taxon>Hyphomicrobiaceae</taxon>
        <taxon>Methyloceanibacter</taxon>
    </lineage>
</organism>
<evidence type="ECO:0000313" key="7">
    <source>
        <dbReference type="Proteomes" id="UP000095042"/>
    </source>
</evidence>
<dbReference type="GO" id="GO:0003841">
    <property type="term" value="F:1-acylglycerol-3-phosphate O-acyltransferase activity"/>
    <property type="evidence" value="ECO:0007669"/>
    <property type="project" value="TreeGrafter"/>
</dbReference>
<dbReference type="Proteomes" id="UP000095042">
    <property type="component" value="Unassembled WGS sequence"/>
</dbReference>
<dbReference type="PANTHER" id="PTHR10434:SF11">
    <property type="entry name" value="1-ACYL-SN-GLYCEROL-3-PHOSPHATE ACYLTRANSFERASE"/>
    <property type="match status" value="1"/>
</dbReference>
<evidence type="ECO:0000256" key="4">
    <source>
        <dbReference type="SAM" id="Phobius"/>
    </source>
</evidence>
<sequence length="218" mass="23699">MSKNPLIRVMRFLFFAVVVRAVILVALGLTVRHRERLPKDGPAVLAANHNSNLDALALMSLMPLKLLPKLRPVAAVDYFFTSKARGWFVTHIIGIIPVVRGSARKGVNPLVACEEALDRGEILVLFPEGSRGDPEKLGRLKTGIGHLACARPDVPIIPVYMHGLGKALPKGSSLLVPFNCTVNVGEPLHGTGSYNAFMKAFEARITALAAEDKHPDWD</sequence>
<dbReference type="GO" id="GO:0006654">
    <property type="term" value="P:phosphatidic acid biosynthetic process"/>
    <property type="evidence" value="ECO:0007669"/>
    <property type="project" value="TreeGrafter"/>
</dbReference>
<dbReference type="RefSeq" id="WP_069622894.1">
    <property type="nucleotide sequence ID" value="NZ_LPWD01000033.1"/>
</dbReference>
<keyword evidence="4" id="KW-1133">Transmembrane helix</keyword>
<evidence type="ECO:0000313" key="6">
    <source>
        <dbReference type="EMBL" id="ODS03910.1"/>
    </source>
</evidence>
<keyword evidence="4" id="KW-0812">Transmembrane</keyword>
<dbReference type="SMART" id="SM00563">
    <property type="entry name" value="PlsC"/>
    <property type="match status" value="1"/>
</dbReference>
<keyword evidence="3 6" id="KW-0012">Acyltransferase</keyword>
<evidence type="ECO:0000256" key="1">
    <source>
        <dbReference type="ARBA" id="ARBA00005189"/>
    </source>
</evidence>
<comment type="caution">
    <text evidence="6">The sequence shown here is derived from an EMBL/GenBank/DDBJ whole genome shotgun (WGS) entry which is preliminary data.</text>
</comment>
<dbReference type="SUPFAM" id="SSF69593">
    <property type="entry name" value="Glycerol-3-phosphate (1)-acyltransferase"/>
    <property type="match status" value="1"/>
</dbReference>
<proteinExistence type="predicted"/>
<dbReference type="InterPro" id="IPR002123">
    <property type="entry name" value="Plipid/glycerol_acylTrfase"/>
</dbReference>
<evidence type="ECO:0000259" key="5">
    <source>
        <dbReference type="SMART" id="SM00563"/>
    </source>
</evidence>
<gene>
    <name evidence="6" type="ORF">AUC71_07065</name>
</gene>
<name>A0A1E3WDT2_9HYPH</name>
<keyword evidence="2 6" id="KW-0808">Transferase</keyword>
<evidence type="ECO:0000256" key="2">
    <source>
        <dbReference type="ARBA" id="ARBA00022679"/>
    </source>
</evidence>
<dbReference type="OrthoDB" id="9808424at2"/>
<comment type="pathway">
    <text evidence="1">Lipid metabolism.</text>
</comment>
<feature type="domain" description="Phospholipid/glycerol acyltransferase" evidence="5">
    <location>
        <begin position="43"/>
        <end position="164"/>
    </location>
</feature>
<keyword evidence="7" id="KW-1185">Reference proteome</keyword>
<dbReference type="AlphaFoldDB" id="A0A1E3WDT2"/>
<protein>
    <submittedName>
        <fullName evidence="6">Glycerol acyltransferase</fullName>
    </submittedName>
</protein>
<evidence type="ECO:0000256" key="3">
    <source>
        <dbReference type="ARBA" id="ARBA00023315"/>
    </source>
</evidence>
<accession>A0A1E3WDT2</accession>
<reference evidence="6 7" key="1">
    <citation type="journal article" date="2016" name="Environ. Microbiol.">
        <title>New Methyloceanibacter diversity from North Sea sediments includes methanotroph containing solely the soluble methane monooxygenase.</title>
        <authorList>
            <person name="Vekeman B."/>
            <person name="Kerckhof F.M."/>
            <person name="Cremers G."/>
            <person name="de Vos P."/>
            <person name="Vandamme P."/>
            <person name="Boon N."/>
            <person name="Op den Camp H.J."/>
            <person name="Heylen K."/>
        </authorList>
    </citation>
    <scope>NUCLEOTIDE SEQUENCE [LARGE SCALE GENOMIC DNA]</scope>
    <source>
        <strain evidence="6 7">R-67177</strain>
    </source>
</reference>